<dbReference type="Proteomes" id="UP000186309">
    <property type="component" value="Chromosome"/>
</dbReference>
<dbReference type="PROSITE" id="PS00409">
    <property type="entry name" value="PROKAR_NTER_METHYL"/>
    <property type="match status" value="1"/>
</dbReference>
<reference evidence="4" key="1">
    <citation type="submission" date="2016-12" db="EMBL/GenBank/DDBJ databases">
        <title>Comparative genomics of four Isosphaeraceae planctomycetes: a common pool of plasmids and glycoside hydrolase genes.</title>
        <authorList>
            <person name="Ivanova A."/>
        </authorList>
    </citation>
    <scope>NUCLEOTIDE SEQUENCE [LARGE SCALE GENOMIC DNA]</scope>
    <source>
        <strain evidence="4">PX4</strain>
    </source>
</reference>
<organism evidence="3 4">
    <name type="scientific">Paludisphaera borealis</name>
    <dbReference type="NCBI Taxonomy" id="1387353"/>
    <lineage>
        <taxon>Bacteria</taxon>
        <taxon>Pseudomonadati</taxon>
        <taxon>Planctomycetota</taxon>
        <taxon>Planctomycetia</taxon>
        <taxon>Isosphaerales</taxon>
        <taxon>Isosphaeraceae</taxon>
        <taxon>Paludisphaera</taxon>
    </lineage>
</organism>
<dbReference type="InterPro" id="IPR027558">
    <property type="entry name" value="Pre_pil_HX9DG_C"/>
</dbReference>
<feature type="domain" description="DUF1559" evidence="2">
    <location>
        <begin position="33"/>
        <end position="323"/>
    </location>
</feature>
<keyword evidence="4" id="KW-1185">Reference proteome</keyword>
<dbReference type="Pfam" id="PF07596">
    <property type="entry name" value="SBP_bac_10"/>
    <property type="match status" value="1"/>
</dbReference>
<protein>
    <recommendedName>
        <fullName evidence="2">DUF1559 domain-containing protein</fullName>
    </recommendedName>
</protein>
<evidence type="ECO:0000313" key="4">
    <source>
        <dbReference type="Proteomes" id="UP000186309"/>
    </source>
</evidence>
<dbReference type="KEGG" id="pbor:BSF38_02921"/>
<dbReference type="PANTHER" id="PTHR30093">
    <property type="entry name" value="GENERAL SECRETION PATHWAY PROTEIN G"/>
    <property type="match status" value="1"/>
</dbReference>
<dbReference type="SUPFAM" id="SSF54523">
    <property type="entry name" value="Pili subunits"/>
    <property type="match status" value="1"/>
</dbReference>
<sequence length="344" mass="36506">MGTTHRRGFTLIELLVVIAIIAVLIALLLPAVQAAREAARRMQCINNLKQLGLAVHNYESTNGTLPPQQILGYKGSTIIFKSQWGVTSRLAPFLELGPLYNSLNMILKTSDPSNSTVVSTSIKTLICPSEIQPQPYTSTNSSGVTSTYAVSNYGWCVGDWYVFGGQNGTPNRGAFGVNRSKTFAGLTDGLSQTMLTAEVKTYQPAYHDCPGAIPANWASPTVVPDPTTVLSIVASASSACKAPAVGHAKWCNGNTFLDAFTTALTPNTKSPSGAPPVDVDLCSEDEDDGGPTYSSVTSRSYHPGGVNTLFADGSVRFIKETIQWQAWRALGSVAGGEVVSSDSY</sequence>
<dbReference type="NCBIfam" id="TIGR02532">
    <property type="entry name" value="IV_pilin_GFxxxE"/>
    <property type="match status" value="1"/>
</dbReference>
<dbReference type="Pfam" id="PF07963">
    <property type="entry name" value="N_methyl"/>
    <property type="match status" value="1"/>
</dbReference>
<evidence type="ECO:0000256" key="1">
    <source>
        <dbReference type="SAM" id="MobiDB-lite"/>
    </source>
</evidence>
<dbReference type="Gene3D" id="3.30.700.10">
    <property type="entry name" value="Glycoprotein, Type 4 Pilin"/>
    <property type="match status" value="1"/>
</dbReference>
<name>A0A1U7CR40_9BACT</name>
<dbReference type="RefSeq" id="WP_076346735.1">
    <property type="nucleotide sequence ID" value="NZ_CP019082.1"/>
</dbReference>
<dbReference type="InterPro" id="IPR011453">
    <property type="entry name" value="DUF1559"/>
</dbReference>
<evidence type="ECO:0000259" key="2">
    <source>
        <dbReference type="Pfam" id="PF07596"/>
    </source>
</evidence>
<proteinExistence type="predicted"/>
<feature type="region of interest" description="Disordered" evidence="1">
    <location>
        <begin position="267"/>
        <end position="298"/>
    </location>
</feature>
<dbReference type="PANTHER" id="PTHR30093:SF2">
    <property type="entry name" value="TYPE II SECRETION SYSTEM PROTEIN H"/>
    <property type="match status" value="1"/>
</dbReference>
<evidence type="ECO:0000313" key="3">
    <source>
        <dbReference type="EMBL" id="APW61407.1"/>
    </source>
</evidence>
<dbReference type="STRING" id="1387353.BSF38_02921"/>
<dbReference type="NCBIfam" id="TIGR04294">
    <property type="entry name" value="pre_pil_HX9DG"/>
    <property type="match status" value="1"/>
</dbReference>
<dbReference type="InterPro" id="IPR045584">
    <property type="entry name" value="Pilin-like"/>
</dbReference>
<gene>
    <name evidence="3" type="ORF">BSF38_02921</name>
</gene>
<dbReference type="EMBL" id="CP019082">
    <property type="protein sequence ID" value="APW61407.1"/>
    <property type="molecule type" value="Genomic_DNA"/>
</dbReference>
<dbReference type="InterPro" id="IPR012902">
    <property type="entry name" value="N_methyl_site"/>
</dbReference>
<accession>A0A1U7CR40</accession>
<dbReference type="AlphaFoldDB" id="A0A1U7CR40"/>